<evidence type="ECO:0000256" key="2">
    <source>
        <dbReference type="ARBA" id="ARBA00022603"/>
    </source>
</evidence>
<dbReference type="PRINTS" id="PR00508">
    <property type="entry name" value="S21N4MTFRASE"/>
</dbReference>
<dbReference type="EMBL" id="JAENQP010000007">
    <property type="protein sequence ID" value="MBO3359586.1"/>
    <property type="molecule type" value="Genomic_DNA"/>
</dbReference>
<dbReference type="GO" id="GO:0009307">
    <property type="term" value="P:DNA restriction-modification system"/>
    <property type="evidence" value="ECO:0007669"/>
    <property type="project" value="UniProtKB-KW"/>
</dbReference>
<feature type="domain" description="DNA methylase N-4/N-6" evidence="6">
    <location>
        <begin position="26"/>
        <end position="315"/>
    </location>
</feature>
<evidence type="ECO:0000313" key="8">
    <source>
        <dbReference type="Proteomes" id="UP000668068"/>
    </source>
</evidence>
<keyword evidence="4" id="KW-0680">Restriction system</keyword>
<dbReference type="InterPro" id="IPR029063">
    <property type="entry name" value="SAM-dependent_MTases_sf"/>
</dbReference>
<name>A0AAW4IY82_CLOPF</name>
<keyword evidence="3" id="KW-0808">Transferase</keyword>
<comment type="similarity">
    <text evidence="1 5">Belongs to the N(4)/N(6)-methyltransferase family.</text>
</comment>
<dbReference type="InterPro" id="IPR001387">
    <property type="entry name" value="Cro/C1-type_HTH"/>
</dbReference>
<dbReference type="GO" id="GO:0008170">
    <property type="term" value="F:N-methyltransferase activity"/>
    <property type="evidence" value="ECO:0007669"/>
    <property type="project" value="InterPro"/>
</dbReference>
<dbReference type="InterPro" id="IPR002941">
    <property type="entry name" value="DNA_methylase_N4/N6"/>
</dbReference>
<dbReference type="PROSITE" id="PS00092">
    <property type="entry name" value="N6_MTASE"/>
    <property type="match status" value="1"/>
</dbReference>
<dbReference type="PANTHER" id="PTHR13370:SF3">
    <property type="entry name" value="TRNA (GUANINE(10)-N2)-METHYLTRANSFERASE HOMOLOG"/>
    <property type="match status" value="1"/>
</dbReference>
<comment type="caution">
    <text evidence="7">The sequence shown here is derived from an EMBL/GenBank/DDBJ whole genome shotgun (WGS) entry which is preliminary data.</text>
</comment>
<reference evidence="7" key="1">
    <citation type="submission" date="2020-12" db="EMBL/GenBank/DDBJ databases">
        <title>Comparative genomics of Clostridium perfringens reveals patterns of host-associated phylogenetic clades and virulence factors.</title>
        <authorList>
            <person name="Smith A.H."/>
            <person name="Geier R."/>
        </authorList>
    </citation>
    <scope>NUCLEOTIDE SEQUENCE</scope>
    <source>
        <strain evidence="7">CHD30677R</strain>
    </source>
</reference>
<organism evidence="7 8">
    <name type="scientific">Clostridium perfringens</name>
    <dbReference type="NCBI Taxonomy" id="1502"/>
    <lineage>
        <taxon>Bacteria</taxon>
        <taxon>Bacillati</taxon>
        <taxon>Bacillota</taxon>
        <taxon>Clostridia</taxon>
        <taxon>Eubacteriales</taxon>
        <taxon>Clostridiaceae</taxon>
        <taxon>Clostridium</taxon>
    </lineage>
</organism>
<dbReference type="RefSeq" id="WP_208340999.1">
    <property type="nucleotide sequence ID" value="NZ_JAENQO010000007.1"/>
</dbReference>
<evidence type="ECO:0000256" key="1">
    <source>
        <dbReference type="ARBA" id="ARBA00006594"/>
    </source>
</evidence>
<dbReference type="EC" id="2.1.1.-" evidence="5"/>
<dbReference type="PANTHER" id="PTHR13370">
    <property type="entry name" value="RNA METHYLASE-RELATED"/>
    <property type="match status" value="1"/>
</dbReference>
<accession>A0AAW4IY82</accession>
<protein>
    <recommendedName>
        <fullName evidence="5">Methyltransferase</fullName>
        <ecNumber evidence="5">2.1.1.-</ecNumber>
    </recommendedName>
</protein>
<evidence type="ECO:0000256" key="5">
    <source>
        <dbReference type="RuleBase" id="RU362026"/>
    </source>
</evidence>
<dbReference type="GO" id="GO:0003677">
    <property type="term" value="F:DNA binding"/>
    <property type="evidence" value="ECO:0007669"/>
    <property type="project" value="InterPro"/>
</dbReference>
<dbReference type="InterPro" id="IPR001091">
    <property type="entry name" value="RM_Methyltransferase"/>
</dbReference>
<evidence type="ECO:0000256" key="4">
    <source>
        <dbReference type="ARBA" id="ARBA00022747"/>
    </source>
</evidence>
<evidence type="ECO:0000256" key="3">
    <source>
        <dbReference type="ARBA" id="ARBA00022679"/>
    </source>
</evidence>
<dbReference type="SUPFAM" id="SSF53335">
    <property type="entry name" value="S-adenosyl-L-methionine-dependent methyltransferases"/>
    <property type="match status" value="1"/>
</dbReference>
<proteinExistence type="inferred from homology"/>
<dbReference type="Pfam" id="PF01555">
    <property type="entry name" value="N6_N4_Mtase"/>
    <property type="match status" value="1"/>
</dbReference>
<dbReference type="InterPro" id="IPR002052">
    <property type="entry name" value="DNA_methylase_N6_adenine_CS"/>
</dbReference>
<gene>
    <name evidence="7" type="ORF">JJB47_12460</name>
</gene>
<keyword evidence="2" id="KW-0489">Methyltransferase</keyword>
<dbReference type="Gene3D" id="3.40.50.150">
    <property type="entry name" value="Vaccinia Virus protein VP39"/>
    <property type="match status" value="1"/>
</dbReference>
<dbReference type="Proteomes" id="UP000668068">
    <property type="component" value="Unassembled WGS sequence"/>
</dbReference>
<dbReference type="GO" id="GO:0005737">
    <property type="term" value="C:cytoplasm"/>
    <property type="evidence" value="ECO:0007669"/>
    <property type="project" value="TreeGrafter"/>
</dbReference>
<dbReference type="GO" id="GO:0032259">
    <property type="term" value="P:methylation"/>
    <property type="evidence" value="ECO:0007669"/>
    <property type="project" value="UniProtKB-KW"/>
</dbReference>
<dbReference type="CDD" id="cd00093">
    <property type="entry name" value="HTH_XRE"/>
    <property type="match status" value="1"/>
</dbReference>
<sequence length="329" mass="38602">MIKTDKYKLYKGDCLKLMKDIPDKSVDLVLIDPPYNIKKAKWDSWKTVEGYVEFMGKVFLECQRVLKDNGSFYFFHNDFLQIVELQNWINKNTEFIFKQFLVWNKRFEGGRLKGYLDGHCAVESLRNYKQMVEYCLFYTFQNEKGMKIVDKKYVQPQNPFRKAIIEAREKVGLSTIDVAEKGKFYGKVNHGGSVSNWEKGSNIPTKEQFSILKTFLPINQEYEDLRKEYENLRYTFNNQKKHHSVMNYEIAKKQGHITPKPTDLLKYIIKTSSNKDDVVLDCFMGSGSTGVACLNTDRRFIGIELDNKYFDIATERIENTYKGLNKEIS</sequence>
<dbReference type="AlphaFoldDB" id="A0AAW4IY82"/>
<evidence type="ECO:0000313" key="7">
    <source>
        <dbReference type="EMBL" id="MBO3359586.1"/>
    </source>
</evidence>
<evidence type="ECO:0000259" key="6">
    <source>
        <dbReference type="Pfam" id="PF01555"/>
    </source>
</evidence>